<dbReference type="EMBL" id="CAHPSF010000001">
    <property type="protein sequence ID" value="CAB5665125.1"/>
    <property type="molecule type" value="Genomic_DNA"/>
</dbReference>
<protein>
    <recommendedName>
        <fullName evidence="5">Lipoprotein</fullName>
    </recommendedName>
</protein>
<organism evidence="3 4">
    <name type="scientific">Providencia rettgeri</name>
    <dbReference type="NCBI Taxonomy" id="587"/>
    <lineage>
        <taxon>Bacteria</taxon>
        <taxon>Pseudomonadati</taxon>
        <taxon>Pseudomonadota</taxon>
        <taxon>Gammaproteobacteria</taxon>
        <taxon>Enterobacterales</taxon>
        <taxon>Morganellaceae</taxon>
        <taxon>Providencia</taxon>
    </lineage>
</organism>
<evidence type="ECO:0000313" key="2">
    <source>
        <dbReference type="EMBL" id="CAB5665125.1"/>
    </source>
</evidence>
<gene>
    <name evidence="3" type="ORF">CHI95_07005</name>
    <name evidence="2" type="ORF">GHA_00435</name>
</gene>
<evidence type="ECO:0000313" key="3">
    <source>
        <dbReference type="EMBL" id="OZS75252.1"/>
    </source>
</evidence>
<dbReference type="Proteomes" id="UP000834611">
    <property type="component" value="Unassembled WGS sequence"/>
</dbReference>
<feature type="signal peptide" evidence="1">
    <location>
        <begin position="1"/>
        <end position="22"/>
    </location>
</feature>
<dbReference type="PROSITE" id="PS51257">
    <property type="entry name" value="PROKAR_LIPOPROTEIN"/>
    <property type="match status" value="1"/>
</dbReference>
<accession>A0A264VVC1</accession>
<evidence type="ECO:0008006" key="5">
    <source>
        <dbReference type="Google" id="ProtNLM"/>
    </source>
</evidence>
<reference evidence="2" key="2">
    <citation type="submission" date="2020-05" db="EMBL/GenBank/DDBJ databases">
        <authorList>
            <person name="Delgado-Blas J."/>
        </authorList>
    </citation>
    <scope>NUCLEOTIDE SEQUENCE</scope>
    <source>
        <strain evidence="2">BB1453</strain>
    </source>
</reference>
<sequence>MKWMVVGVAALLLVGCDTTSTAPFGLNWGQSMDSISFIKAGKCQKNGNKTVCTFGQQKPFNDWSYENQLTFDDGALIQVATTLVGVEDYTSPKPDFADFQQKLENEMSYLTKQGLSQQVASEFLSKCQSETSCNKVSESSLTHVGMSNLWVTINPTPIAIVTYHQD</sequence>
<dbReference type="EMBL" id="NOWC01000006">
    <property type="protein sequence ID" value="OZS75252.1"/>
    <property type="molecule type" value="Genomic_DNA"/>
</dbReference>
<dbReference type="AlphaFoldDB" id="A0A264VVC1"/>
<dbReference type="GeneID" id="92275429"/>
<evidence type="ECO:0000313" key="4">
    <source>
        <dbReference type="Proteomes" id="UP000216001"/>
    </source>
</evidence>
<dbReference type="RefSeq" id="WP_094961188.1">
    <property type="nucleotide sequence ID" value="NZ_ABDWLN020000055.1"/>
</dbReference>
<name>A0A264VVC1_PRORE</name>
<feature type="chain" id="PRO_5039786282" description="Lipoprotein" evidence="1">
    <location>
        <begin position="23"/>
        <end position="166"/>
    </location>
</feature>
<keyword evidence="1" id="KW-0732">Signal</keyword>
<comment type="caution">
    <text evidence="3">The sequence shown here is derived from an EMBL/GenBank/DDBJ whole genome shotgun (WGS) entry which is preliminary data.</text>
</comment>
<reference evidence="3 4" key="1">
    <citation type="submission" date="2017-07" db="EMBL/GenBank/DDBJ databases">
        <title>blaIMP-27 on transferable plasmids in Proteus mirabilis and Providencia rettgeri.</title>
        <authorList>
            <person name="Potter R."/>
        </authorList>
    </citation>
    <scope>NUCLEOTIDE SEQUENCE [LARGE SCALE GENOMIC DNA]</scope>
    <source>
        <strain evidence="3 4">PR1</strain>
    </source>
</reference>
<proteinExistence type="predicted"/>
<dbReference type="Proteomes" id="UP000216001">
    <property type="component" value="Unassembled WGS sequence"/>
</dbReference>
<evidence type="ECO:0000256" key="1">
    <source>
        <dbReference type="SAM" id="SignalP"/>
    </source>
</evidence>